<dbReference type="PANTHER" id="PTHR47926:SF533">
    <property type="entry name" value="DYW DOMAIN-CONTAINING PROTEIN"/>
    <property type="match status" value="1"/>
</dbReference>
<dbReference type="Proteomes" id="UP000001514">
    <property type="component" value="Unassembled WGS sequence"/>
</dbReference>
<dbReference type="Gene3D" id="1.25.40.10">
    <property type="entry name" value="Tetratricopeptide repeat domain"/>
    <property type="match status" value="1"/>
</dbReference>
<dbReference type="KEGG" id="smo:SELMODRAFT_117641"/>
<dbReference type="InterPro" id="IPR011990">
    <property type="entry name" value="TPR-like_helical_dom_sf"/>
</dbReference>
<evidence type="ECO:0000256" key="2">
    <source>
        <dbReference type="PROSITE-ProRule" id="PRU00708"/>
    </source>
</evidence>
<dbReference type="Gramene" id="EFJ15941">
    <property type="protein sequence ID" value="EFJ15941"/>
    <property type="gene ID" value="SELMODRAFT_117641"/>
</dbReference>
<dbReference type="AlphaFoldDB" id="D8SIB0"/>
<keyword evidence="4" id="KW-1185">Reference proteome</keyword>
<protein>
    <recommendedName>
        <fullName evidence="5">Pentacotripeptide-repeat region of PRORP domain-containing protein</fullName>
    </recommendedName>
</protein>
<dbReference type="PANTHER" id="PTHR47926">
    <property type="entry name" value="PENTATRICOPEPTIDE REPEAT-CONTAINING PROTEIN"/>
    <property type="match status" value="1"/>
</dbReference>
<sequence>MPHRDAAAANAMIVASAANGHFDTAERLFSGLQFRHDLTSWNAMIEGYARNGRVDLCVSALRAMELEGWSPSGASYLSALAAFAHAGLVEEAAQCVASMQGDGGIQASREHFNRYVDVLARAGRVEEAMELAATMPFVADEVSLSALFLNI</sequence>
<evidence type="ECO:0000313" key="4">
    <source>
        <dbReference type="Proteomes" id="UP000001514"/>
    </source>
</evidence>
<dbReference type="PROSITE" id="PS51375">
    <property type="entry name" value="PPR"/>
    <property type="match status" value="1"/>
</dbReference>
<dbReference type="GO" id="GO:0003723">
    <property type="term" value="F:RNA binding"/>
    <property type="evidence" value="ECO:0007669"/>
    <property type="project" value="InterPro"/>
</dbReference>
<accession>D8SIB0</accession>
<name>D8SIB0_SELML</name>
<dbReference type="GO" id="GO:0009451">
    <property type="term" value="P:RNA modification"/>
    <property type="evidence" value="ECO:0007669"/>
    <property type="project" value="InterPro"/>
</dbReference>
<dbReference type="eggNOG" id="KOG4197">
    <property type="taxonomic scope" value="Eukaryota"/>
</dbReference>
<dbReference type="InterPro" id="IPR046960">
    <property type="entry name" value="PPR_At4g14850-like_plant"/>
</dbReference>
<dbReference type="HOGENOM" id="CLU_002706_0_0_1"/>
<dbReference type="InParanoid" id="D8SIB0"/>
<evidence type="ECO:0000313" key="3">
    <source>
        <dbReference type="EMBL" id="EFJ15941.1"/>
    </source>
</evidence>
<dbReference type="OrthoDB" id="411857at2759"/>
<proteinExistence type="predicted"/>
<feature type="repeat" description="PPR" evidence="2">
    <location>
        <begin position="37"/>
        <end position="71"/>
    </location>
</feature>
<dbReference type="NCBIfam" id="TIGR00756">
    <property type="entry name" value="PPR"/>
    <property type="match status" value="1"/>
</dbReference>
<gene>
    <name evidence="3" type="ORF">SELMODRAFT_117641</name>
</gene>
<dbReference type="InterPro" id="IPR002885">
    <property type="entry name" value="PPR_rpt"/>
</dbReference>
<evidence type="ECO:0008006" key="5">
    <source>
        <dbReference type="Google" id="ProtNLM"/>
    </source>
</evidence>
<evidence type="ECO:0000256" key="1">
    <source>
        <dbReference type="ARBA" id="ARBA00022737"/>
    </source>
</evidence>
<dbReference type="Pfam" id="PF01535">
    <property type="entry name" value="PPR"/>
    <property type="match status" value="4"/>
</dbReference>
<dbReference type="EMBL" id="GL377621">
    <property type="protein sequence ID" value="EFJ15941.1"/>
    <property type="molecule type" value="Genomic_DNA"/>
</dbReference>
<reference evidence="3 4" key="1">
    <citation type="journal article" date="2011" name="Science">
        <title>The Selaginella genome identifies genetic changes associated with the evolution of vascular plants.</title>
        <authorList>
            <person name="Banks J.A."/>
            <person name="Nishiyama T."/>
            <person name="Hasebe M."/>
            <person name="Bowman J.L."/>
            <person name="Gribskov M."/>
            <person name="dePamphilis C."/>
            <person name="Albert V.A."/>
            <person name="Aono N."/>
            <person name="Aoyama T."/>
            <person name="Ambrose B.A."/>
            <person name="Ashton N.W."/>
            <person name="Axtell M.J."/>
            <person name="Barker E."/>
            <person name="Barker M.S."/>
            <person name="Bennetzen J.L."/>
            <person name="Bonawitz N.D."/>
            <person name="Chapple C."/>
            <person name="Cheng C."/>
            <person name="Correa L.G."/>
            <person name="Dacre M."/>
            <person name="DeBarry J."/>
            <person name="Dreyer I."/>
            <person name="Elias M."/>
            <person name="Engstrom E.M."/>
            <person name="Estelle M."/>
            <person name="Feng L."/>
            <person name="Finet C."/>
            <person name="Floyd S.K."/>
            <person name="Frommer W.B."/>
            <person name="Fujita T."/>
            <person name="Gramzow L."/>
            <person name="Gutensohn M."/>
            <person name="Harholt J."/>
            <person name="Hattori M."/>
            <person name="Heyl A."/>
            <person name="Hirai T."/>
            <person name="Hiwatashi Y."/>
            <person name="Ishikawa M."/>
            <person name="Iwata M."/>
            <person name="Karol K.G."/>
            <person name="Koehler B."/>
            <person name="Kolukisaoglu U."/>
            <person name="Kubo M."/>
            <person name="Kurata T."/>
            <person name="Lalonde S."/>
            <person name="Li K."/>
            <person name="Li Y."/>
            <person name="Litt A."/>
            <person name="Lyons E."/>
            <person name="Manning G."/>
            <person name="Maruyama T."/>
            <person name="Michael T.P."/>
            <person name="Mikami K."/>
            <person name="Miyazaki S."/>
            <person name="Morinaga S."/>
            <person name="Murata T."/>
            <person name="Mueller-Roeber B."/>
            <person name="Nelson D.R."/>
            <person name="Obara M."/>
            <person name="Oguri Y."/>
            <person name="Olmstead R.G."/>
            <person name="Onodera N."/>
            <person name="Petersen B.L."/>
            <person name="Pils B."/>
            <person name="Prigge M."/>
            <person name="Rensing S.A."/>
            <person name="Riano-Pachon D.M."/>
            <person name="Roberts A.W."/>
            <person name="Sato Y."/>
            <person name="Scheller H.V."/>
            <person name="Schulz B."/>
            <person name="Schulz C."/>
            <person name="Shakirov E.V."/>
            <person name="Shibagaki N."/>
            <person name="Shinohara N."/>
            <person name="Shippen D.E."/>
            <person name="Soerensen I."/>
            <person name="Sotooka R."/>
            <person name="Sugimoto N."/>
            <person name="Sugita M."/>
            <person name="Sumikawa N."/>
            <person name="Tanurdzic M."/>
            <person name="Theissen G."/>
            <person name="Ulvskov P."/>
            <person name="Wakazuki S."/>
            <person name="Weng J.K."/>
            <person name="Willats W.W."/>
            <person name="Wipf D."/>
            <person name="Wolf P.G."/>
            <person name="Yang L."/>
            <person name="Zimmer A.D."/>
            <person name="Zhu Q."/>
            <person name="Mitros T."/>
            <person name="Hellsten U."/>
            <person name="Loque D."/>
            <person name="Otillar R."/>
            <person name="Salamov A."/>
            <person name="Schmutz J."/>
            <person name="Shapiro H."/>
            <person name="Lindquist E."/>
            <person name="Lucas S."/>
            <person name="Rokhsar D."/>
            <person name="Grigoriev I.V."/>
        </authorList>
    </citation>
    <scope>NUCLEOTIDE SEQUENCE [LARGE SCALE GENOMIC DNA]</scope>
</reference>
<keyword evidence="1" id="KW-0677">Repeat</keyword>
<organism evidence="4">
    <name type="scientific">Selaginella moellendorffii</name>
    <name type="common">Spikemoss</name>
    <dbReference type="NCBI Taxonomy" id="88036"/>
    <lineage>
        <taxon>Eukaryota</taxon>
        <taxon>Viridiplantae</taxon>
        <taxon>Streptophyta</taxon>
        <taxon>Embryophyta</taxon>
        <taxon>Tracheophyta</taxon>
        <taxon>Lycopodiopsida</taxon>
        <taxon>Selaginellales</taxon>
        <taxon>Selaginellaceae</taxon>
        <taxon>Selaginella</taxon>
    </lineage>
</organism>